<keyword evidence="1" id="KW-0472">Membrane</keyword>
<dbReference type="AlphaFoldDB" id="A0A1F5SP28"/>
<gene>
    <name evidence="2" type="ORF">A2242_04125</name>
</gene>
<comment type="caution">
    <text evidence="2">The sequence shown here is derived from an EMBL/GenBank/DDBJ whole genome shotgun (WGS) entry which is preliminary data.</text>
</comment>
<dbReference type="Pfam" id="PF18933">
    <property type="entry name" value="PsbP_2"/>
    <property type="match status" value="1"/>
</dbReference>
<evidence type="ECO:0000313" key="2">
    <source>
        <dbReference type="EMBL" id="OGF28296.1"/>
    </source>
</evidence>
<evidence type="ECO:0008006" key="4">
    <source>
        <dbReference type="Google" id="ProtNLM"/>
    </source>
</evidence>
<protein>
    <recommendedName>
        <fullName evidence="4">PsbP C-terminal domain-containing protein</fullName>
    </recommendedName>
</protein>
<keyword evidence="1" id="KW-1133">Transmembrane helix</keyword>
<feature type="transmembrane region" description="Helical" evidence="1">
    <location>
        <begin position="5"/>
        <end position="26"/>
    </location>
</feature>
<keyword evidence="1" id="KW-0812">Transmembrane</keyword>
<name>A0A1F5SP28_9BACT</name>
<evidence type="ECO:0000313" key="3">
    <source>
        <dbReference type="Proteomes" id="UP000178925"/>
    </source>
</evidence>
<dbReference type="STRING" id="1797995.A2242_04125"/>
<organism evidence="2 3">
    <name type="scientific">Candidatus Falkowbacteria bacterium RIFOXYA2_FULL_47_9</name>
    <dbReference type="NCBI Taxonomy" id="1797995"/>
    <lineage>
        <taxon>Bacteria</taxon>
        <taxon>Candidatus Falkowiibacteriota</taxon>
    </lineage>
</organism>
<reference evidence="2 3" key="1">
    <citation type="journal article" date="2016" name="Nat. Commun.">
        <title>Thousands of microbial genomes shed light on interconnected biogeochemical processes in an aquifer system.</title>
        <authorList>
            <person name="Anantharaman K."/>
            <person name="Brown C.T."/>
            <person name="Hug L.A."/>
            <person name="Sharon I."/>
            <person name="Castelle C.J."/>
            <person name="Probst A.J."/>
            <person name="Thomas B.C."/>
            <person name="Singh A."/>
            <person name="Wilkins M.J."/>
            <person name="Karaoz U."/>
            <person name="Brodie E.L."/>
            <person name="Williams K.H."/>
            <person name="Hubbard S.S."/>
            <person name="Banfield J.F."/>
        </authorList>
    </citation>
    <scope>NUCLEOTIDE SEQUENCE [LARGE SCALE GENOMIC DNA]</scope>
</reference>
<proteinExistence type="predicted"/>
<accession>A0A1F5SP28</accession>
<dbReference type="EMBL" id="MFGC01000012">
    <property type="protein sequence ID" value="OGF28296.1"/>
    <property type="molecule type" value="Genomic_DNA"/>
</dbReference>
<dbReference type="Proteomes" id="UP000178925">
    <property type="component" value="Unassembled WGS sequence"/>
</dbReference>
<sequence>MKKSIVITIISIVILALIGGGVVWYAKNKPESVNPPAMGNENQPAEIKNQKSEIINTDDWQTYRNEEYGFEVRYPREWTIKDGNPVFEGIITLTSPETEKNIQEAVGRGRATEIPGGDIVISVVDTEGKNLENYLNYNLEIQKSGLSRIDLVKFNKTEFNNYVAYEALLGGFSAYYTIYIENDQKVYRILFELKANKDELNDAENTIIDSFEFIN</sequence>
<evidence type="ECO:0000256" key="1">
    <source>
        <dbReference type="SAM" id="Phobius"/>
    </source>
</evidence>